<keyword evidence="1" id="KW-0472">Membrane</keyword>
<dbReference type="RefSeq" id="WP_275205540.1">
    <property type="nucleotide sequence ID" value="NZ_JAREJF010000046.1"/>
</dbReference>
<dbReference type="AlphaFoldDB" id="A0AAJ1N4W0"/>
<protein>
    <recommendedName>
        <fullName evidence="4">Transmembrane protein</fullName>
    </recommendedName>
</protein>
<dbReference type="EMBL" id="JAREJI010000051">
    <property type="protein sequence ID" value="MDE8772090.1"/>
    <property type="molecule type" value="Genomic_DNA"/>
</dbReference>
<accession>A0AAJ1N4W0</accession>
<keyword evidence="1" id="KW-0812">Transmembrane</keyword>
<feature type="transmembrane region" description="Helical" evidence="1">
    <location>
        <begin position="6"/>
        <end position="27"/>
    </location>
</feature>
<reference evidence="2 3" key="1">
    <citation type="submission" date="2023-03" db="EMBL/GenBank/DDBJ databases">
        <title>WGS of NDM-producing Providencia thailandensis from Ukrainian patients.</title>
        <authorList>
            <person name="Zabicka D."/>
            <person name="Izdebski R."/>
            <person name="Urbanowicz P."/>
            <person name="Biedrzycka M."/>
            <person name="Guzek A."/>
            <person name="Gniadkowski M."/>
        </authorList>
    </citation>
    <scope>NUCLEOTIDE SEQUENCE [LARGE SCALE GENOMIC DNA]</scope>
    <source>
        <strain evidence="2 3">8015-22</strain>
    </source>
</reference>
<dbReference type="Proteomes" id="UP001163056">
    <property type="component" value="Unassembled WGS sequence"/>
</dbReference>
<name>A0AAJ1N4W0_PROST</name>
<organism evidence="2 3">
    <name type="scientific">Providencia stuartii</name>
    <dbReference type="NCBI Taxonomy" id="588"/>
    <lineage>
        <taxon>Bacteria</taxon>
        <taxon>Pseudomonadati</taxon>
        <taxon>Pseudomonadota</taxon>
        <taxon>Gammaproteobacteria</taxon>
        <taxon>Enterobacterales</taxon>
        <taxon>Morganellaceae</taxon>
        <taxon>Providencia</taxon>
    </lineage>
</organism>
<feature type="non-terminal residue" evidence="2">
    <location>
        <position position="66"/>
    </location>
</feature>
<gene>
    <name evidence="2" type="ORF">PZS58_21735</name>
</gene>
<evidence type="ECO:0000313" key="3">
    <source>
        <dbReference type="Proteomes" id="UP001163056"/>
    </source>
</evidence>
<proteinExistence type="predicted"/>
<keyword evidence="1" id="KW-1133">Transmembrane helix</keyword>
<comment type="caution">
    <text evidence="2">The sequence shown here is derived from an EMBL/GenBank/DDBJ whole genome shotgun (WGS) entry which is preliminary data.</text>
</comment>
<evidence type="ECO:0000256" key="1">
    <source>
        <dbReference type="SAM" id="Phobius"/>
    </source>
</evidence>
<evidence type="ECO:0000313" key="2">
    <source>
        <dbReference type="EMBL" id="MDE8772090.1"/>
    </source>
</evidence>
<evidence type="ECO:0008006" key="4">
    <source>
        <dbReference type="Google" id="ProtNLM"/>
    </source>
</evidence>
<sequence length="66" mass="7513">MSTTKVVCNGIFILLWFYLVVFSVNLFSKKSQIGMQITSLEGKGHKKALAGRAFLERRCMLVVHEH</sequence>